<sequence length="167" mass="17831">MPRRAKASTAAEASSSSSSAARGPQLKFPVARIKKMMQADEDVGKVAQATPVVISKALELFLADVVSSTVAQTQAKGARKVTPHHLKRAVHDNETLDFLKDIVDKVPDPVEGQGSGAGGGRRASNTTGPRKRAAPAAKKEEDEDGQEEEEEDDEDEASVKRAKREQS</sequence>
<feature type="region of interest" description="Disordered" evidence="3">
    <location>
        <begin position="106"/>
        <end position="167"/>
    </location>
</feature>
<dbReference type="GO" id="GO:0016251">
    <property type="term" value="F:RNA polymerase II general transcription initiation factor activity"/>
    <property type="evidence" value="ECO:0007669"/>
    <property type="project" value="TreeGrafter"/>
</dbReference>
<feature type="region of interest" description="Disordered" evidence="3">
    <location>
        <begin position="1"/>
        <end position="26"/>
    </location>
</feature>
<gene>
    <name evidence="5" type="ORF">BDZ90DRAFT_222756</name>
</gene>
<organism evidence="5 6">
    <name type="scientific">Jaminaea rosea</name>
    <dbReference type="NCBI Taxonomy" id="1569628"/>
    <lineage>
        <taxon>Eukaryota</taxon>
        <taxon>Fungi</taxon>
        <taxon>Dikarya</taxon>
        <taxon>Basidiomycota</taxon>
        <taxon>Ustilaginomycotina</taxon>
        <taxon>Exobasidiomycetes</taxon>
        <taxon>Microstromatales</taxon>
        <taxon>Microstromatales incertae sedis</taxon>
        <taxon>Jaminaea</taxon>
    </lineage>
</organism>
<dbReference type="Proteomes" id="UP000245884">
    <property type="component" value="Unassembled WGS sequence"/>
</dbReference>
<dbReference type="GeneID" id="37026363"/>
<name>A0A316UKF2_9BASI</name>
<dbReference type="Gene3D" id="1.10.20.10">
    <property type="entry name" value="Histone, subunit A"/>
    <property type="match status" value="1"/>
</dbReference>
<dbReference type="RefSeq" id="XP_025360358.1">
    <property type="nucleotide sequence ID" value="XM_025504540.1"/>
</dbReference>
<dbReference type="SUPFAM" id="SSF47113">
    <property type="entry name" value="Histone-fold"/>
    <property type="match status" value="1"/>
</dbReference>
<reference evidence="5 6" key="1">
    <citation type="journal article" date="2018" name="Mol. Biol. Evol.">
        <title>Broad Genomic Sampling Reveals a Smut Pathogenic Ancestry of the Fungal Clade Ustilaginomycotina.</title>
        <authorList>
            <person name="Kijpornyongpan T."/>
            <person name="Mondo S.J."/>
            <person name="Barry K."/>
            <person name="Sandor L."/>
            <person name="Lee J."/>
            <person name="Lipzen A."/>
            <person name="Pangilinan J."/>
            <person name="LaButti K."/>
            <person name="Hainaut M."/>
            <person name="Henrissat B."/>
            <person name="Grigoriev I.V."/>
            <person name="Spatafora J.W."/>
            <person name="Aime M.C."/>
        </authorList>
    </citation>
    <scope>NUCLEOTIDE SEQUENCE [LARGE SCALE GENOMIC DNA]</scope>
    <source>
        <strain evidence="5 6">MCA 5214</strain>
    </source>
</reference>
<dbReference type="EMBL" id="KZ819674">
    <property type="protein sequence ID" value="PWN25746.1"/>
    <property type="molecule type" value="Genomic_DNA"/>
</dbReference>
<dbReference type="GO" id="GO:0046982">
    <property type="term" value="F:protein heterodimerization activity"/>
    <property type="evidence" value="ECO:0007669"/>
    <property type="project" value="InterPro"/>
</dbReference>
<keyword evidence="2" id="KW-0539">Nucleus</keyword>
<dbReference type="STRING" id="1569628.A0A316UKF2"/>
<comment type="subcellular location">
    <subcellularLocation>
        <location evidence="1">Nucleus</location>
    </subcellularLocation>
</comment>
<evidence type="ECO:0000256" key="1">
    <source>
        <dbReference type="ARBA" id="ARBA00004123"/>
    </source>
</evidence>
<accession>A0A316UKF2</accession>
<evidence type="ECO:0000259" key="4">
    <source>
        <dbReference type="Pfam" id="PF00808"/>
    </source>
</evidence>
<dbReference type="InterPro" id="IPR003958">
    <property type="entry name" value="CBFA_NFYB_domain"/>
</dbReference>
<evidence type="ECO:0000256" key="2">
    <source>
        <dbReference type="ARBA" id="ARBA00023242"/>
    </source>
</evidence>
<evidence type="ECO:0000313" key="5">
    <source>
        <dbReference type="EMBL" id="PWN25746.1"/>
    </source>
</evidence>
<protein>
    <submittedName>
        <fullName evidence="5">Histone-fold-containing protein</fullName>
    </submittedName>
</protein>
<dbReference type="GO" id="GO:0001046">
    <property type="term" value="F:core promoter sequence-specific DNA binding"/>
    <property type="evidence" value="ECO:0007669"/>
    <property type="project" value="TreeGrafter"/>
</dbReference>
<feature type="compositionally biased region" description="Acidic residues" evidence="3">
    <location>
        <begin position="141"/>
        <end position="156"/>
    </location>
</feature>
<dbReference type="InterPro" id="IPR009072">
    <property type="entry name" value="Histone-fold"/>
</dbReference>
<evidence type="ECO:0000256" key="3">
    <source>
        <dbReference type="SAM" id="MobiDB-lite"/>
    </source>
</evidence>
<dbReference type="PANTHER" id="PTHR10252:SF5">
    <property type="entry name" value="DR1-ASSOCIATED COREPRESSOR"/>
    <property type="match status" value="1"/>
</dbReference>
<dbReference type="OrthoDB" id="653904at2759"/>
<dbReference type="CDD" id="cd22906">
    <property type="entry name" value="HFD_DRAP1"/>
    <property type="match status" value="1"/>
</dbReference>
<proteinExistence type="predicted"/>
<feature type="compositionally biased region" description="Low complexity" evidence="3">
    <location>
        <begin position="7"/>
        <end position="21"/>
    </location>
</feature>
<evidence type="ECO:0000313" key="6">
    <source>
        <dbReference type="Proteomes" id="UP000245884"/>
    </source>
</evidence>
<dbReference type="AlphaFoldDB" id="A0A316UKF2"/>
<dbReference type="GO" id="GO:0017054">
    <property type="term" value="C:negative cofactor 2 complex"/>
    <property type="evidence" value="ECO:0007669"/>
    <property type="project" value="TreeGrafter"/>
</dbReference>
<dbReference type="Pfam" id="PF00808">
    <property type="entry name" value="CBFD_NFYB_HMF"/>
    <property type="match status" value="1"/>
</dbReference>
<dbReference type="PANTHER" id="PTHR10252">
    <property type="entry name" value="HISTONE-LIKE TRANSCRIPTION FACTOR CCAAT-RELATED"/>
    <property type="match status" value="1"/>
</dbReference>
<dbReference type="InterPro" id="IPR050568">
    <property type="entry name" value="Transcr_DNA_Rep_Reg"/>
</dbReference>
<feature type="domain" description="Transcription factor CBF/NF-Y/archaeal histone" evidence="4">
    <location>
        <begin position="27"/>
        <end position="90"/>
    </location>
</feature>
<keyword evidence="6" id="KW-1185">Reference proteome</keyword>